<dbReference type="Pfam" id="PF02585">
    <property type="entry name" value="PIG-L"/>
    <property type="match status" value="1"/>
</dbReference>
<dbReference type="AlphaFoldDB" id="A0A917IRZ8"/>
<keyword evidence="3" id="KW-1185">Reference proteome</keyword>
<reference evidence="2 3" key="1">
    <citation type="journal article" date="2014" name="Int. J. Syst. Evol. Microbiol.">
        <title>Complete genome sequence of Corynebacterium casei LMG S-19264T (=DSM 44701T), isolated from a smear-ripened cheese.</title>
        <authorList>
            <consortium name="US DOE Joint Genome Institute (JGI-PGF)"/>
            <person name="Walter F."/>
            <person name="Albersmeier A."/>
            <person name="Kalinowski J."/>
            <person name="Ruckert C."/>
        </authorList>
    </citation>
    <scope>NUCLEOTIDE SEQUENCE [LARGE SCALE GENOMIC DNA]</scope>
    <source>
        <strain evidence="2 3">CCM 8669</strain>
    </source>
</reference>
<sequence>MAEESSPHYPEQGAYVSANAVTSLLPDGLAAPDARLLFVHAHPDDESTVTGATMGFYAEMGATVDLLTLTRGEMGEVIPQDLRWMEAHNGTRADFGEALGDYRAGELSAACDRLGVATHLFLGQGATAVDGAPQLYRDSGMIWGQDGRAAANPHASADCLTAGHLDDQARAIAALIEQTRPSVVVTYDNGGGYGHPDHVRAHQATVAAVELLIGSDAAPELVWGLEGEIDPLDERPQAVIDGSLAKKREAMAAHRTQVMIVDDFTYQFSNRVSQKISARETYRLLWEKGE</sequence>
<keyword evidence="1" id="KW-0862">Zinc</keyword>
<dbReference type="EMBL" id="BMDC01000001">
    <property type="protein sequence ID" value="GGH59940.1"/>
    <property type="molecule type" value="Genomic_DNA"/>
</dbReference>
<protein>
    <submittedName>
        <fullName evidence="2">1D-myo-inositol 2-acetamido-2-deoxy-alpha-D-glucopyranoside deacetylase</fullName>
    </submittedName>
</protein>
<dbReference type="GO" id="GO:0016811">
    <property type="term" value="F:hydrolase activity, acting on carbon-nitrogen (but not peptide) bonds, in linear amides"/>
    <property type="evidence" value="ECO:0007669"/>
    <property type="project" value="TreeGrafter"/>
</dbReference>
<proteinExistence type="predicted"/>
<dbReference type="InterPro" id="IPR024078">
    <property type="entry name" value="LmbE-like_dom_sf"/>
</dbReference>
<dbReference type="SUPFAM" id="SSF102588">
    <property type="entry name" value="LmbE-like"/>
    <property type="match status" value="1"/>
</dbReference>
<evidence type="ECO:0000256" key="1">
    <source>
        <dbReference type="ARBA" id="ARBA00022833"/>
    </source>
</evidence>
<dbReference type="PANTHER" id="PTHR12993:SF26">
    <property type="entry name" value="1D-MYO-INOSITOL 2-ACETAMIDO-2-DEOXY-ALPHA-D-GLUCOPYRANOSIDE DEACETYLASE"/>
    <property type="match status" value="1"/>
</dbReference>
<dbReference type="Proteomes" id="UP000600171">
    <property type="component" value="Unassembled WGS sequence"/>
</dbReference>
<evidence type="ECO:0000313" key="3">
    <source>
        <dbReference type="Proteomes" id="UP000600171"/>
    </source>
</evidence>
<evidence type="ECO:0000313" key="2">
    <source>
        <dbReference type="EMBL" id="GGH59940.1"/>
    </source>
</evidence>
<name>A0A917IRZ8_9MICC</name>
<dbReference type="InterPro" id="IPR003737">
    <property type="entry name" value="GlcNAc_PI_deacetylase-related"/>
</dbReference>
<organism evidence="2 3">
    <name type="scientific">Rothia aerolata</name>
    <dbReference type="NCBI Taxonomy" id="1812262"/>
    <lineage>
        <taxon>Bacteria</taxon>
        <taxon>Bacillati</taxon>
        <taxon>Actinomycetota</taxon>
        <taxon>Actinomycetes</taxon>
        <taxon>Micrococcales</taxon>
        <taxon>Micrococcaceae</taxon>
        <taxon>Rothia</taxon>
    </lineage>
</organism>
<dbReference type="PANTHER" id="PTHR12993">
    <property type="entry name" value="N-ACETYLGLUCOSAMINYL-PHOSPHATIDYLINOSITOL DE-N-ACETYLASE-RELATED"/>
    <property type="match status" value="1"/>
</dbReference>
<comment type="caution">
    <text evidence="2">The sequence shown here is derived from an EMBL/GenBank/DDBJ whole genome shotgun (WGS) entry which is preliminary data.</text>
</comment>
<dbReference type="Gene3D" id="3.40.50.10320">
    <property type="entry name" value="LmbE-like"/>
    <property type="match status" value="1"/>
</dbReference>
<dbReference type="GO" id="GO:0016137">
    <property type="term" value="P:glycoside metabolic process"/>
    <property type="evidence" value="ECO:0007669"/>
    <property type="project" value="UniProtKB-ARBA"/>
</dbReference>
<dbReference type="RefSeq" id="WP_188358975.1">
    <property type="nucleotide sequence ID" value="NZ_BMDC01000001.1"/>
</dbReference>
<gene>
    <name evidence="2" type="primary">mshB</name>
    <name evidence="2" type="ORF">GCM10007359_07610</name>
</gene>
<accession>A0A917IRZ8</accession>